<dbReference type="Proteomes" id="UP000078550">
    <property type="component" value="Unassembled WGS sequence"/>
</dbReference>
<name>A0A1A8YSI1_PLAOA</name>
<evidence type="ECO:0000313" key="1">
    <source>
        <dbReference type="EMBL" id="SBT34496.1"/>
    </source>
</evidence>
<evidence type="ECO:0000313" key="3">
    <source>
        <dbReference type="Proteomes" id="UP000078550"/>
    </source>
</evidence>
<gene>
    <name evidence="1" type="ORF">POVWA1_022700</name>
    <name evidence="2" type="ORF">POVWA2_022500</name>
</gene>
<reference evidence="3 4" key="1">
    <citation type="submission" date="2016-05" db="EMBL/GenBank/DDBJ databases">
        <authorList>
            <person name="Naeem Raeece"/>
        </authorList>
    </citation>
    <scope>NUCLEOTIDE SEQUENCE [LARGE SCALE GENOMIC DNA]</scope>
</reference>
<proteinExistence type="predicted"/>
<dbReference type="Proteomes" id="UP000078555">
    <property type="component" value="Unassembled WGS sequence"/>
</dbReference>
<dbReference type="AlphaFoldDB" id="A0A1A8YSI1"/>
<evidence type="ECO:0000313" key="4">
    <source>
        <dbReference type="Proteomes" id="UP000078555"/>
    </source>
</evidence>
<sequence>MSDLSKNHETRMLLWRNNCVRTCTHVCKRSTSIVTRCSETRHLDLYADPYFIFFFIFQKKYQLLLRHPPHVSTTLQKIVLCKIGSKKKKEKKKE</sequence>
<dbReference type="EMBL" id="FLRD01000070">
    <property type="protein sequence ID" value="SBT34496.1"/>
    <property type="molecule type" value="Genomic_DNA"/>
</dbReference>
<dbReference type="EMBL" id="FLRE01000087">
    <property type="protein sequence ID" value="SBT34936.1"/>
    <property type="molecule type" value="Genomic_DNA"/>
</dbReference>
<protein>
    <submittedName>
        <fullName evidence="1">Uncharacterized protein</fullName>
    </submittedName>
</protein>
<organism evidence="1 4">
    <name type="scientific">Plasmodium ovale wallikeri</name>
    <dbReference type="NCBI Taxonomy" id="864142"/>
    <lineage>
        <taxon>Eukaryota</taxon>
        <taxon>Sar</taxon>
        <taxon>Alveolata</taxon>
        <taxon>Apicomplexa</taxon>
        <taxon>Aconoidasida</taxon>
        <taxon>Haemosporida</taxon>
        <taxon>Plasmodiidae</taxon>
        <taxon>Plasmodium</taxon>
        <taxon>Plasmodium (Plasmodium)</taxon>
    </lineage>
</organism>
<evidence type="ECO:0000313" key="2">
    <source>
        <dbReference type="EMBL" id="SBT34936.1"/>
    </source>
</evidence>
<keyword evidence="4" id="KW-1185">Reference proteome</keyword>
<reference evidence="1" key="2">
    <citation type="submission" date="2016-05" db="EMBL/GenBank/DDBJ databases">
        <authorList>
            <person name="Lavstsen T."/>
            <person name="Jespersen J.S."/>
        </authorList>
    </citation>
    <scope>NUCLEOTIDE SEQUENCE [LARGE SCALE GENOMIC DNA]</scope>
</reference>
<accession>A0A1A8YSI1</accession>